<dbReference type="SUPFAM" id="SSF56672">
    <property type="entry name" value="DNA/RNA polymerases"/>
    <property type="match status" value="1"/>
</dbReference>
<feature type="domain" description="Integrase catalytic" evidence="3">
    <location>
        <begin position="199"/>
        <end position="374"/>
    </location>
</feature>
<evidence type="ECO:0000259" key="3">
    <source>
        <dbReference type="PROSITE" id="PS50994"/>
    </source>
</evidence>
<organism evidence="4 5">
    <name type="scientific">Pythium insidiosum</name>
    <name type="common">Pythiosis disease agent</name>
    <dbReference type="NCBI Taxonomy" id="114742"/>
    <lineage>
        <taxon>Eukaryota</taxon>
        <taxon>Sar</taxon>
        <taxon>Stramenopiles</taxon>
        <taxon>Oomycota</taxon>
        <taxon>Peronosporomycetes</taxon>
        <taxon>Pythiales</taxon>
        <taxon>Pythiaceae</taxon>
        <taxon>Pythium</taxon>
    </lineage>
</organism>
<dbReference type="CDD" id="cd09272">
    <property type="entry name" value="RNase_HI_RT_Ty1"/>
    <property type="match status" value="1"/>
</dbReference>
<accession>A0AAD5Q821</accession>
<keyword evidence="1" id="KW-0064">Aspartyl protease</keyword>
<dbReference type="GO" id="GO:0015074">
    <property type="term" value="P:DNA integration"/>
    <property type="evidence" value="ECO:0007669"/>
    <property type="project" value="InterPro"/>
</dbReference>
<name>A0AAD5Q821_PYTIN</name>
<dbReference type="GO" id="GO:0004190">
    <property type="term" value="F:aspartic-type endopeptidase activity"/>
    <property type="evidence" value="ECO:0007669"/>
    <property type="project" value="UniProtKB-KW"/>
</dbReference>
<sequence length="1066" mass="120361">MDSGASYHLTGRGHDLHNVREISPPKRFQVADGRTVEIGQVGDLHIRTLVKTKRQDQEFELTVPNVFHVPGLSFTLISVFRLVQGGNNVTFADNEWRVTQGSTRQTILQAKPVNGVYVVVLRAGQVRELLAAGALDGIPHKKTPTAKPESIEMIHRRLGHLNYGACRRLAFGVAADGIAIKPGPEPPPCTACAVAKATEAPAPRERTSSQEAADRVCHVDLAGPIQRSYHGSTYFMVAVWRDYVKVYGLRTKDQADARVGEFLKYIARQASVPVEELKVIRTDGGGEFKTENFRELIAAHGLHHQHSVRYRSSQNGVAERMIRTVTEMACAMLLDSKLPHYMWEDALLHVAYVRNRVPRKGERVTPHEKIHGTRPNLRKIPAFGQSVVMRTPEPVRRKKFRFDGRGELGAFVGFSEAIRGYKVYVPGERKRIRETAGVIALDRMLYDEVVIPGDNDEPPSDQDEDEEEGEFSDDRIEAAFEQPVALPDHEAREPAAMTEAARAIRSINSTKRTGRPEPHQGEVINELSRTAKRRSARIAARRVGTDFLLLAEVIREPLNLAEARRSPQWHQWERATWVEIRALRDNDTYELVDQPRGARALDNTVQLRLKIAADGSIEKYKVRVCARGDKQVCLMDYVETRAPVVDLVCVKIFLTLAAKFNMHLPQGDVPAAYLKADLKETVYVKQVKGFEEPGHEKKVWRLKKALYGLKQAGREWNHEIDGFLRQYGLQPTRADECLYHMRVENGIVLVCLYVDDILVGHQDEAEAQRLMAALSAKYDVKCMGEPTSFLGMRVRRLDGEIRLSQKVYIEETLHRFAMEECKPTKPPMVPKTRLDEMQGQPDDAEQEAMRHKPYRQVVGSLLYLARVSRPDIAFAVNQLARHCAKPRREAWNAAMHLLRYLQQSKDLELVLKPADDDFRVATDADWANDKRDRKSVSGYVAFLFGCPIHWGSTKQSVIALSSTTAEFIAANNGLQQAEWIHLVLDEVLGNTRPELTLLVDNQSTIYRIKREGNSNAQKAIDVRFHALKEAWQSGRMALEYVPTGENPADLLTKALGRHDLLHKRGL</sequence>
<evidence type="ECO:0000256" key="1">
    <source>
        <dbReference type="ARBA" id="ARBA00022750"/>
    </source>
</evidence>
<keyword evidence="1" id="KW-0378">Hydrolase</keyword>
<feature type="compositionally biased region" description="Acidic residues" evidence="2">
    <location>
        <begin position="454"/>
        <end position="471"/>
    </location>
</feature>
<dbReference type="Pfam" id="PF07727">
    <property type="entry name" value="RVT_2"/>
    <property type="match status" value="1"/>
</dbReference>
<dbReference type="InterPro" id="IPR043502">
    <property type="entry name" value="DNA/RNA_pol_sf"/>
</dbReference>
<dbReference type="PANTHER" id="PTHR11439:SF463">
    <property type="entry name" value="REVERSE TRANSCRIPTASE TY1_COPIA-TYPE DOMAIN-CONTAINING PROTEIN"/>
    <property type="match status" value="1"/>
</dbReference>
<dbReference type="InterPro" id="IPR012337">
    <property type="entry name" value="RNaseH-like_sf"/>
</dbReference>
<keyword evidence="1" id="KW-0645">Protease</keyword>
<dbReference type="Proteomes" id="UP001209570">
    <property type="component" value="Unassembled WGS sequence"/>
</dbReference>
<evidence type="ECO:0000313" key="4">
    <source>
        <dbReference type="EMBL" id="KAJ0396296.1"/>
    </source>
</evidence>
<proteinExistence type="predicted"/>
<dbReference type="InterPro" id="IPR001584">
    <property type="entry name" value="Integrase_cat-core"/>
</dbReference>
<dbReference type="AlphaFoldDB" id="A0AAD5Q821"/>
<comment type="caution">
    <text evidence="4">The sequence shown here is derived from an EMBL/GenBank/DDBJ whole genome shotgun (WGS) entry which is preliminary data.</text>
</comment>
<dbReference type="PROSITE" id="PS50994">
    <property type="entry name" value="INTEGRASE"/>
    <property type="match status" value="1"/>
</dbReference>
<dbReference type="Gene3D" id="3.30.420.10">
    <property type="entry name" value="Ribonuclease H-like superfamily/Ribonuclease H"/>
    <property type="match status" value="1"/>
</dbReference>
<protein>
    <recommendedName>
        <fullName evidence="3">Integrase catalytic domain-containing protein</fullName>
    </recommendedName>
</protein>
<evidence type="ECO:0000313" key="5">
    <source>
        <dbReference type="Proteomes" id="UP001209570"/>
    </source>
</evidence>
<reference evidence="4" key="1">
    <citation type="submission" date="2021-12" db="EMBL/GenBank/DDBJ databases">
        <title>Prjna785345.</title>
        <authorList>
            <person name="Rujirawat T."/>
            <person name="Krajaejun T."/>
        </authorList>
    </citation>
    <scope>NUCLEOTIDE SEQUENCE</scope>
    <source>
        <strain evidence="4">Pi057C3</strain>
    </source>
</reference>
<feature type="compositionally biased region" description="Basic and acidic residues" evidence="2">
    <location>
        <begin position="12"/>
        <end position="24"/>
    </location>
</feature>
<gene>
    <name evidence="4" type="ORF">P43SY_007146</name>
</gene>
<evidence type="ECO:0000256" key="2">
    <source>
        <dbReference type="SAM" id="MobiDB-lite"/>
    </source>
</evidence>
<dbReference type="SUPFAM" id="SSF53098">
    <property type="entry name" value="Ribonuclease H-like"/>
    <property type="match status" value="1"/>
</dbReference>
<dbReference type="InterPro" id="IPR054722">
    <property type="entry name" value="PolX-like_BBD"/>
</dbReference>
<dbReference type="InterPro" id="IPR036397">
    <property type="entry name" value="RNaseH_sf"/>
</dbReference>
<dbReference type="Pfam" id="PF22936">
    <property type="entry name" value="Pol_BBD"/>
    <property type="match status" value="1"/>
</dbReference>
<feature type="region of interest" description="Disordered" evidence="2">
    <location>
        <begin position="450"/>
        <end position="472"/>
    </location>
</feature>
<feature type="region of interest" description="Disordered" evidence="2">
    <location>
        <begin position="1"/>
        <end position="24"/>
    </location>
</feature>
<dbReference type="EMBL" id="JAKCXM010000301">
    <property type="protein sequence ID" value="KAJ0396296.1"/>
    <property type="molecule type" value="Genomic_DNA"/>
</dbReference>
<dbReference type="InterPro" id="IPR013103">
    <property type="entry name" value="RVT_2"/>
</dbReference>
<dbReference type="GO" id="GO:0003676">
    <property type="term" value="F:nucleic acid binding"/>
    <property type="evidence" value="ECO:0007669"/>
    <property type="project" value="InterPro"/>
</dbReference>
<dbReference type="PANTHER" id="PTHR11439">
    <property type="entry name" value="GAG-POL-RELATED RETROTRANSPOSON"/>
    <property type="match status" value="1"/>
</dbReference>
<keyword evidence="5" id="KW-1185">Reference proteome</keyword>